<dbReference type="AlphaFoldDB" id="A0A062U672"/>
<dbReference type="PATRIC" id="fig|1280946.3.peg.2375"/>
<dbReference type="EMBL" id="AWFF01000045">
    <property type="protein sequence ID" value="KCZ53782.1"/>
    <property type="molecule type" value="Genomic_DNA"/>
</dbReference>
<evidence type="ECO:0000313" key="1">
    <source>
        <dbReference type="EMBL" id="KCZ53782.1"/>
    </source>
</evidence>
<name>A0A062U672_9PROT</name>
<proteinExistence type="predicted"/>
<comment type="caution">
    <text evidence="1">The sequence shown here is derived from an EMBL/GenBank/DDBJ whole genome shotgun (WGS) entry which is preliminary data.</text>
</comment>
<gene>
    <name evidence="1" type="ORF">HY29_16045</name>
</gene>
<evidence type="ECO:0000313" key="2">
    <source>
        <dbReference type="Proteomes" id="UP000027037"/>
    </source>
</evidence>
<accession>A0A062U672</accession>
<protein>
    <submittedName>
        <fullName evidence="1">Uncharacterized protein</fullName>
    </submittedName>
</protein>
<keyword evidence="2" id="KW-1185">Reference proteome</keyword>
<reference evidence="1 2" key="1">
    <citation type="journal article" date="2014" name="Antonie Van Leeuwenhoek">
        <title>Hyphomonas beringensis sp. nov. and Hyphomonas chukchiensis sp. nov., isolated from surface seawater of the Bering Sea and Chukchi Sea.</title>
        <authorList>
            <person name="Li C."/>
            <person name="Lai Q."/>
            <person name="Li G."/>
            <person name="Dong C."/>
            <person name="Wang J."/>
            <person name="Liao Y."/>
            <person name="Shao Z."/>
        </authorList>
    </citation>
    <scope>NUCLEOTIDE SEQUENCE [LARGE SCALE GENOMIC DNA]</scope>
    <source>
        <strain evidence="1 2">25B14_1</strain>
    </source>
</reference>
<dbReference type="OrthoDB" id="7605424at2"/>
<dbReference type="RefSeq" id="WP_034797154.1">
    <property type="nucleotide sequence ID" value="NZ_AWFF01000045.1"/>
</dbReference>
<sequence length="100" mass="11655">MFVMESVDDLWNHIAYVMAYAPDQFPYRDFLADDEQMTLDRAFEQLRQGVEIAYPEAEFADKRAHLNGILDQSYAQYRAGEDIKAGHLLNDFQDNIFKAD</sequence>
<dbReference type="Proteomes" id="UP000027037">
    <property type="component" value="Unassembled WGS sequence"/>
</dbReference>
<organism evidence="1 2">
    <name type="scientific">Hyphomonas beringensis</name>
    <dbReference type="NCBI Taxonomy" id="1280946"/>
    <lineage>
        <taxon>Bacteria</taxon>
        <taxon>Pseudomonadati</taxon>
        <taxon>Pseudomonadota</taxon>
        <taxon>Alphaproteobacteria</taxon>
        <taxon>Hyphomonadales</taxon>
        <taxon>Hyphomonadaceae</taxon>
        <taxon>Hyphomonas</taxon>
    </lineage>
</organism>